<accession>A0AAJ0CG39</accession>
<gene>
    <name evidence="3" type="ORF">QQS21_009882</name>
</gene>
<comment type="caution">
    <text evidence="3">The sequence shown here is derived from an EMBL/GenBank/DDBJ whole genome shotgun (WGS) entry which is preliminary data.</text>
</comment>
<proteinExistence type="predicted"/>
<dbReference type="AlphaFoldDB" id="A0AAJ0CG39"/>
<feature type="compositionally biased region" description="Basic residues" evidence="2">
    <location>
        <begin position="144"/>
        <end position="157"/>
    </location>
</feature>
<protein>
    <submittedName>
        <fullName evidence="3">Uncharacterized protein</fullName>
    </submittedName>
</protein>
<keyword evidence="4" id="KW-1185">Reference proteome</keyword>
<feature type="compositionally biased region" description="Polar residues" evidence="2">
    <location>
        <begin position="166"/>
        <end position="181"/>
    </location>
</feature>
<evidence type="ECO:0000313" key="4">
    <source>
        <dbReference type="Proteomes" id="UP001251528"/>
    </source>
</evidence>
<feature type="region of interest" description="Disordered" evidence="2">
    <location>
        <begin position="195"/>
        <end position="214"/>
    </location>
</feature>
<keyword evidence="1" id="KW-0175">Coiled coil</keyword>
<feature type="compositionally biased region" description="Basic and acidic residues" evidence="2">
    <location>
        <begin position="197"/>
        <end position="211"/>
    </location>
</feature>
<feature type="coiled-coil region" evidence="1">
    <location>
        <begin position="272"/>
        <end position="317"/>
    </location>
</feature>
<organism evidence="3 4">
    <name type="scientific">Conoideocrella luteorostrata</name>
    <dbReference type="NCBI Taxonomy" id="1105319"/>
    <lineage>
        <taxon>Eukaryota</taxon>
        <taxon>Fungi</taxon>
        <taxon>Dikarya</taxon>
        <taxon>Ascomycota</taxon>
        <taxon>Pezizomycotina</taxon>
        <taxon>Sordariomycetes</taxon>
        <taxon>Hypocreomycetidae</taxon>
        <taxon>Hypocreales</taxon>
        <taxon>Clavicipitaceae</taxon>
        <taxon>Conoideocrella</taxon>
    </lineage>
</organism>
<evidence type="ECO:0000313" key="3">
    <source>
        <dbReference type="EMBL" id="KAK2592430.1"/>
    </source>
</evidence>
<sequence>MAAPSWSVALTEEQSQNPVVRLAHLLLSNVYKSRYSYLSRAERGIFEDVLSHIRVPATARSVSQNGLVRSLDKRTPNVAEVELLLIIYGATACSTRPWFEEYARLHPDVLEPRFGGIVPQLSSAAAVIEGRLPLPEISMEKVPFKKATRNSNRRQRLQTRPDDGRNSSQNPSLQRQTQDVTGSRDERGTTVATFIDLTHEGDDDAGTKSSRDLTSVRLSRDIAASIKRQRALESVCSQSFAKQSVAISEERNRITKATEFAHSSERNALLALQQLSDLREGYKTLMEKQEELQAEMARQRQQQIEANTAQIEVLKQRNAGLMALDT</sequence>
<dbReference type="EMBL" id="JASWJB010000267">
    <property type="protein sequence ID" value="KAK2592430.1"/>
    <property type="molecule type" value="Genomic_DNA"/>
</dbReference>
<reference evidence="3" key="1">
    <citation type="submission" date="2023-06" db="EMBL/GenBank/DDBJ databases">
        <title>Conoideocrella luteorostrata (Hypocreales: Clavicipitaceae), a potential biocontrol fungus for elongate hemlock scale in United States Christmas tree production areas.</title>
        <authorList>
            <person name="Barrett H."/>
            <person name="Lovett B."/>
            <person name="Macias A.M."/>
            <person name="Stajich J.E."/>
            <person name="Kasson M.T."/>
        </authorList>
    </citation>
    <scope>NUCLEOTIDE SEQUENCE</scope>
    <source>
        <strain evidence="3">ARSEF 14590</strain>
    </source>
</reference>
<evidence type="ECO:0000256" key="2">
    <source>
        <dbReference type="SAM" id="MobiDB-lite"/>
    </source>
</evidence>
<evidence type="ECO:0000256" key="1">
    <source>
        <dbReference type="SAM" id="Coils"/>
    </source>
</evidence>
<name>A0AAJ0CG39_9HYPO</name>
<feature type="region of interest" description="Disordered" evidence="2">
    <location>
        <begin position="143"/>
        <end position="188"/>
    </location>
</feature>
<dbReference type="Proteomes" id="UP001251528">
    <property type="component" value="Unassembled WGS sequence"/>
</dbReference>